<evidence type="ECO:0000313" key="9">
    <source>
        <dbReference type="Proteomes" id="UP000249239"/>
    </source>
</evidence>
<keyword evidence="9" id="KW-1185">Reference proteome</keyword>
<dbReference type="PIRSF" id="PIRSF006091">
    <property type="entry name" value="E_trnsport_RnfG"/>
    <property type="match status" value="1"/>
</dbReference>
<keyword evidence="4 6" id="KW-0288">FMN</keyword>
<evidence type="ECO:0000259" key="7">
    <source>
        <dbReference type="SMART" id="SM00900"/>
    </source>
</evidence>
<evidence type="ECO:0000256" key="2">
    <source>
        <dbReference type="ARBA" id="ARBA00022553"/>
    </source>
</evidence>
<keyword evidence="6" id="KW-1003">Cell membrane</keyword>
<protein>
    <recommendedName>
        <fullName evidence="6">Ion-translocating oxidoreductase complex subunit G</fullName>
        <ecNumber evidence="6">7.-.-.-</ecNumber>
    </recommendedName>
    <alternativeName>
        <fullName evidence="6">Rnf electron transport complex subunit G</fullName>
    </alternativeName>
</protein>
<keyword evidence="6" id="KW-1278">Translocase</keyword>
<comment type="similarity">
    <text evidence="6">Belongs to the RnfG family.</text>
</comment>
<keyword evidence="2 6" id="KW-0597">Phosphoprotein</keyword>
<dbReference type="InterPro" id="IPR010209">
    <property type="entry name" value="Ion_transpt_RnfG/RsxG"/>
</dbReference>
<dbReference type="InterPro" id="IPR007329">
    <property type="entry name" value="FMN-bd"/>
</dbReference>
<sequence length="238" mass="25366">MAKTESTLVNMLLTLLVIAVISGASLGYVYKLTKAPIEQAKAAKQQAAIKDVVPEFDNDPLAEAKTLQSEDGLELKMFPAKKAGELVGVAVETLTNNGFSGEIRIMVGMQPDGTIINYRVLDHKETPGLGSKMEEWFRPQAPKADATADQETSFAKWLYGIKASGGGNRSIVGMNPGKNKMIVSKDGGEVDAITAATISSRAFLDAVVRAYKTYAKEANLSTDAVSGATTKEGGKNYE</sequence>
<keyword evidence="6" id="KW-0812">Transmembrane</keyword>
<accession>A0A2W7MZ57</accession>
<keyword evidence="3 6" id="KW-0285">Flavoprotein</keyword>
<comment type="caution">
    <text evidence="8">The sequence shown here is derived from an EMBL/GenBank/DDBJ whole genome shotgun (WGS) entry which is preliminary data.</text>
</comment>
<dbReference type="Pfam" id="PF04205">
    <property type="entry name" value="FMN_bind"/>
    <property type="match status" value="1"/>
</dbReference>
<proteinExistence type="inferred from homology"/>
<keyword evidence="1 6" id="KW-0813">Transport</keyword>
<gene>
    <name evidence="6" type="primary">rnfG</name>
    <name evidence="8" type="ORF">LX69_02765</name>
</gene>
<keyword evidence="6" id="KW-0472">Membrane</keyword>
<reference evidence="8 9" key="1">
    <citation type="submission" date="2018-06" db="EMBL/GenBank/DDBJ databases">
        <title>Genomic Encyclopedia of Archaeal and Bacterial Type Strains, Phase II (KMG-II): from individual species to whole genera.</title>
        <authorList>
            <person name="Goeker M."/>
        </authorList>
    </citation>
    <scope>NUCLEOTIDE SEQUENCE [LARGE SCALE GENOMIC DNA]</scope>
    <source>
        <strain evidence="8 9">DSM 6779</strain>
    </source>
</reference>
<feature type="modified residue" description="FMN phosphoryl threonine" evidence="6">
    <location>
        <position position="197"/>
    </location>
</feature>
<evidence type="ECO:0000256" key="5">
    <source>
        <dbReference type="ARBA" id="ARBA00022982"/>
    </source>
</evidence>
<dbReference type="HAMAP" id="MF_00479">
    <property type="entry name" value="RsxG_RnfG"/>
    <property type="match status" value="1"/>
</dbReference>
<comment type="cofactor">
    <cofactor evidence="6">
        <name>FMN</name>
        <dbReference type="ChEBI" id="CHEBI:58210"/>
    </cofactor>
</comment>
<dbReference type="GO" id="GO:0009055">
    <property type="term" value="F:electron transfer activity"/>
    <property type="evidence" value="ECO:0007669"/>
    <property type="project" value="InterPro"/>
</dbReference>
<feature type="domain" description="FMN-binding" evidence="7">
    <location>
        <begin position="98"/>
        <end position="214"/>
    </location>
</feature>
<dbReference type="AlphaFoldDB" id="A0A2W7MZ57"/>
<dbReference type="EC" id="7.-.-.-" evidence="6"/>
<dbReference type="RefSeq" id="WP_111446593.1">
    <property type="nucleotide sequence ID" value="NZ_QKZK01000028.1"/>
</dbReference>
<dbReference type="SMART" id="SM00900">
    <property type="entry name" value="FMN_bind"/>
    <property type="match status" value="1"/>
</dbReference>
<evidence type="ECO:0000256" key="1">
    <source>
        <dbReference type="ARBA" id="ARBA00022448"/>
    </source>
</evidence>
<evidence type="ECO:0000256" key="3">
    <source>
        <dbReference type="ARBA" id="ARBA00022630"/>
    </source>
</evidence>
<evidence type="ECO:0000256" key="6">
    <source>
        <dbReference type="HAMAP-Rule" id="MF_00479"/>
    </source>
</evidence>
<evidence type="ECO:0000256" key="4">
    <source>
        <dbReference type="ARBA" id="ARBA00022643"/>
    </source>
</evidence>
<evidence type="ECO:0000313" key="8">
    <source>
        <dbReference type="EMBL" id="PZX12961.1"/>
    </source>
</evidence>
<keyword evidence="6" id="KW-1133">Transmembrane helix</keyword>
<comment type="subunit">
    <text evidence="6">The complex is composed of six subunits: RnfA, RnfB, RnfC, RnfD, RnfE and RnfG.</text>
</comment>
<dbReference type="GO" id="GO:0010181">
    <property type="term" value="F:FMN binding"/>
    <property type="evidence" value="ECO:0007669"/>
    <property type="project" value="InterPro"/>
</dbReference>
<organism evidence="8 9">
    <name type="scientific">Breznakibacter xylanolyticus</name>
    <dbReference type="NCBI Taxonomy" id="990"/>
    <lineage>
        <taxon>Bacteria</taxon>
        <taxon>Pseudomonadati</taxon>
        <taxon>Bacteroidota</taxon>
        <taxon>Bacteroidia</taxon>
        <taxon>Marinilabiliales</taxon>
        <taxon>Marinilabiliaceae</taxon>
        <taxon>Breznakibacter</taxon>
    </lineage>
</organism>
<comment type="subcellular location">
    <subcellularLocation>
        <location evidence="6">Cell membrane</location>
        <topology evidence="6">Single-pass membrane protein</topology>
    </subcellularLocation>
</comment>
<dbReference type="Proteomes" id="UP000249239">
    <property type="component" value="Unassembled WGS sequence"/>
</dbReference>
<dbReference type="Gene3D" id="3.90.1010.20">
    <property type="match status" value="1"/>
</dbReference>
<name>A0A2W7MZ57_9BACT</name>
<dbReference type="GO" id="GO:0022900">
    <property type="term" value="P:electron transport chain"/>
    <property type="evidence" value="ECO:0007669"/>
    <property type="project" value="UniProtKB-UniRule"/>
</dbReference>
<dbReference type="EMBL" id="QKZK01000028">
    <property type="protein sequence ID" value="PZX12961.1"/>
    <property type="molecule type" value="Genomic_DNA"/>
</dbReference>
<dbReference type="PANTHER" id="PTHR36118">
    <property type="entry name" value="ION-TRANSLOCATING OXIDOREDUCTASE COMPLEX SUBUNIT G"/>
    <property type="match status" value="1"/>
</dbReference>
<comment type="function">
    <text evidence="6">Part of a membrane-bound complex that couples electron transfer with translocation of ions across the membrane.</text>
</comment>
<dbReference type="PANTHER" id="PTHR36118:SF1">
    <property type="entry name" value="ION-TRANSLOCATING OXIDOREDUCTASE COMPLEX SUBUNIT G"/>
    <property type="match status" value="1"/>
</dbReference>
<dbReference type="GO" id="GO:0005886">
    <property type="term" value="C:plasma membrane"/>
    <property type="evidence" value="ECO:0007669"/>
    <property type="project" value="UniProtKB-SubCell"/>
</dbReference>
<dbReference type="NCBIfam" id="TIGR01947">
    <property type="entry name" value="rnfG"/>
    <property type="match status" value="1"/>
</dbReference>
<keyword evidence="5 6" id="KW-0249">Electron transport</keyword>
<dbReference type="OrthoDB" id="9794010at2"/>